<name>A0A3M6TCD5_POCDA</name>
<dbReference type="InterPro" id="IPR001650">
    <property type="entry name" value="Helicase_C-like"/>
</dbReference>
<feature type="compositionally biased region" description="Basic and acidic residues" evidence="9">
    <location>
        <begin position="225"/>
        <end position="238"/>
    </location>
</feature>
<feature type="domain" description="Helicase ATP-binding" evidence="10">
    <location>
        <begin position="292"/>
        <end position="458"/>
    </location>
</feature>
<dbReference type="InterPro" id="IPR011709">
    <property type="entry name" value="DEAD-box_helicase_OB_fold"/>
</dbReference>
<dbReference type="PANTHER" id="PTHR18934:SF99">
    <property type="entry name" value="ATP-DEPENDENT RNA HELICASE DHX37-RELATED"/>
    <property type="match status" value="1"/>
</dbReference>
<dbReference type="InterPro" id="IPR056371">
    <property type="entry name" value="DHX37-like_C"/>
</dbReference>
<dbReference type="SMART" id="SM00487">
    <property type="entry name" value="DEXDc"/>
    <property type="match status" value="1"/>
</dbReference>
<feature type="domain" description="Helicase C-terminal" evidence="11">
    <location>
        <begin position="480"/>
        <end position="729"/>
    </location>
</feature>
<dbReference type="CDD" id="cd18791">
    <property type="entry name" value="SF2_C_RHA"/>
    <property type="match status" value="1"/>
</dbReference>
<comment type="caution">
    <text evidence="12">The sequence shown here is derived from an EMBL/GenBank/DDBJ whole genome shotgun (WGS) entry which is preliminary data.</text>
</comment>
<feature type="compositionally biased region" description="Basic and acidic residues" evidence="9">
    <location>
        <begin position="18"/>
        <end position="34"/>
    </location>
</feature>
<dbReference type="GO" id="GO:0003724">
    <property type="term" value="F:RNA helicase activity"/>
    <property type="evidence" value="ECO:0007669"/>
    <property type="project" value="UniProtKB-EC"/>
</dbReference>
<keyword evidence="5" id="KW-0347">Helicase</keyword>
<dbReference type="InterPro" id="IPR048333">
    <property type="entry name" value="HA2_WH"/>
</dbReference>
<keyword evidence="4" id="KW-0378">Hydrolase</keyword>
<dbReference type="GO" id="GO:0016787">
    <property type="term" value="F:hydrolase activity"/>
    <property type="evidence" value="ECO:0007669"/>
    <property type="project" value="UniProtKB-KW"/>
</dbReference>
<dbReference type="GO" id="GO:0005730">
    <property type="term" value="C:nucleolus"/>
    <property type="evidence" value="ECO:0007669"/>
    <property type="project" value="TreeGrafter"/>
</dbReference>
<comment type="similarity">
    <text evidence="1">Belongs to the DEAD box helicase family. DEAH subfamily.</text>
</comment>
<dbReference type="OrthoDB" id="10025033at2759"/>
<dbReference type="Pfam" id="PF07717">
    <property type="entry name" value="OB_NTP_bind"/>
    <property type="match status" value="1"/>
</dbReference>
<dbReference type="GO" id="GO:0000462">
    <property type="term" value="P:maturation of SSU-rRNA from tricistronic rRNA transcript (SSU-rRNA, 5.8S rRNA, LSU-rRNA)"/>
    <property type="evidence" value="ECO:0007669"/>
    <property type="project" value="TreeGrafter"/>
</dbReference>
<dbReference type="InterPro" id="IPR011545">
    <property type="entry name" value="DEAD/DEAH_box_helicase_dom"/>
</dbReference>
<dbReference type="InterPro" id="IPR014001">
    <property type="entry name" value="Helicase_ATP-bd"/>
</dbReference>
<dbReference type="OMA" id="KYAYHCA"/>
<evidence type="ECO:0000313" key="13">
    <source>
        <dbReference type="Proteomes" id="UP000275408"/>
    </source>
</evidence>
<gene>
    <name evidence="12" type="ORF">pdam_00008168</name>
</gene>
<feature type="region of interest" description="Disordered" evidence="9">
    <location>
        <begin position="528"/>
        <end position="557"/>
    </location>
</feature>
<dbReference type="InterPro" id="IPR027417">
    <property type="entry name" value="P-loop_NTPase"/>
</dbReference>
<dbReference type="GO" id="GO:0003723">
    <property type="term" value="F:RNA binding"/>
    <property type="evidence" value="ECO:0007669"/>
    <property type="project" value="TreeGrafter"/>
</dbReference>
<keyword evidence="3" id="KW-0547">Nucleotide-binding</keyword>
<dbReference type="FunFam" id="3.40.50.300:FF:000637">
    <property type="entry name" value="ATP-dependent RNA helicase DHX37/DHR1"/>
    <property type="match status" value="1"/>
</dbReference>
<feature type="compositionally biased region" description="Polar residues" evidence="9">
    <location>
        <begin position="116"/>
        <end position="129"/>
    </location>
</feature>
<accession>A0A3M6TCD5</accession>
<feature type="compositionally biased region" description="Basic residues" evidence="9">
    <location>
        <begin position="154"/>
        <end position="163"/>
    </location>
</feature>
<feature type="coiled-coil region" evidence="8">
    <location>
        <begin position="75"/>
        <end position="102"/>
    </location>
</feature>
<evidence type="ECO:0000256" key="1">
    <source>
        <dbReference type="ARBA" id="ARBA00008792"/>
    </source>
</evidence>
<feature type="region of interest" description="Disordered" evidence="9">
    <location>
        <begin position="1"/>
        <end position="34"/>
    </location>
</feature>
<dbReference type="SUPFAM" id="SSF52540">
    <property type="entry name" value="P-loop containing nucleoside triphosphate hydrolases"/>
    <property type="match status" value="1"/>
</dbReference>
<dbReference type="Pfam" id="PF23362">
    <property type="entry name" value="DHX37_C"/>
    <property type="match status" value="1"/>
</dbReference>
<feature type="compositionally biased region" description="Acidic residues" evidence="9">
    <location>
        <begin position="181"/>
        <end position="197"/>
    </location>
</feature>
<keyword evidence="8" id="KW-0175">Coiled coil</keyword>
<evidence type="ECO:0000256" key="9">
    <source>
        <dbReference type="SAM" id="MobiDB-lite"/>
    </source>
</evidence>
<feature type="region of interest" description="Disordered" evidence="9">
    <location>
        <begin position="112"/>
        <end position="139"/>
    </location>
</feature>
<reference evidence="12 13" key="1">
    <citation type="journal article" date="2018" name="Sci. Rep.">
        <title>Comparative analysis of the Pocillopora damicornis genome highlights role of immune system in coral evolution.</title>
        <authorList>
            <person name="Cunning R."/>
            <person name="Bay R.A."/>
            <person name="Gillette P."/>
            <person name="Baker A.C."/>
            <person name="Traylor-Knowles N."/>
        </authorList>
    </citation>
    <scope>NUCLEOTIDE SEQUENCE [LARGE SCALE GENOMIC DNA]</scope>
    <source>
        <strain evidence="12">RSMAS</strain>
        <tissue evidence="12">Whole animal</tissue>
    </source>
</reference>
<dbReference type="InterPro" id="IPR007502">
    <property type="entry name" value="Helicase-assoc_dom"/>
</dbReference>
<evidence type="ECO:0000256" key="4">
    <source>
        <dbReference type="ARBA" id="ARBA00022801"/>
    </source>
</evidence>
<dbReference type="SMART" id="SM00490">
    <property type="entry name" value="HELICc"/>
    <property type="match status" value="1"/>
</dbReference>
<evidence type="ECO:0000256" key="3">
    <source>
        <dbReference type="ARBA" id="ARBA00022741"/>
    </source>
</evidence>
<dbReference type="Gene3D" id="1.20.120.1080">
    <property type="match status" value="1"/>
</dbReference>
<evidence type="ECO:0000256" key="8">
    <source>
        <dbReference type="SAM" id="Coils"/>
    </source>
</evidence>
<dbReference type="Pfam" id="PF00270">
    <property type="entry name" value="DEAD"/>
    <property type="match status" value="1"/>
</dbReference>
<dbReference type="PROSITE" id="PS51192">
    <property type="entry name" value="HELICASE_ATP_BIND_1"/>
    <property type="match status" value="1"/>
</dbReference>
<dbReference type="EC" id="3.6.4.13" evidence="2"/>
<dbReference type="Proteomes" id="UP000275408">
    <property type="component" value="Unassembled WGS sequence"/>
</dbReference>
<dbReference type="AlphaFoldDB" id="A0A3M6TCD5"/>
<dbReference type="SMART" id="SM00847">
    <property type="entry name" value="HA2"/>
    <property type="match status" value="1"/>
</dbReference>
<feature type="compositionally biased region" description="Basic residues" evidence="9">
    <location>
        <begin position="1"/>
        <end position="11"/>
    </location>
</feature>
<dbReference type="CDD" id="cd17982">
    <property type="entry name" value="DEXHc_DHX37"/>
    <property type="match status" value="1"/>
</dbReference>
<dbReference type="Pfam" id="PF00271">
    <property type="entry name" value="Helicase_C"/>
    <property type="match status" value="1"/>
</dbReference>
<dbReference type="PROSITE" id="PS00690">
    <property type="entry name" value="DEAH_ATP_HELICASE"/>
    <property type="match status" value="1"/>
</dbReference>
<evidence type="ECO:0000256" key="5">
    <source>
        <dbReference type="ARBA" id="ARBA00022806"/>
    </source>
</evidence>
<proteinExistence type="inferred from homology"/>
<keyword evidence="13" id="KW-1185">Reference proteome</keyword>
<dbReference type="Pfam" id="PF21010">
    <property type="entry name" value="HA2_C"/>
    <property type="match status" value="1"/>
</dbReference>
<evidence type="ECO:0000259" key="11">
    <source>
        <dbReference type="PROSITE" id="PS51194"/>
    </source>
</evidence>
<sequence>MGRMRQRHNWKARLQPEASKKDTNSALTDDQKGVLEKTTVDDDYKFSHDDSNILVAPSKKGKVKVAIKNPIDKRKKLTKKQRKRLEKIVETKKKKAKRAELLKALSEYAVSDKELSQMSSTTDLGQSNTTKKRTISEVEESAARKVVISSVRCGRKKGKRLRLERKALDPASAKIAKTIEEEIESGESSESEEEDGGNPDSLQEENLLAESLPLNEQTTDIEEKDENKSDRSKSKEDAGENSAESTVKTISEKVETVKKESKPAIFMEVKRNSEIQTARLQLPILAEEQAVMEAIHDNDVVILCGETGSGKTTQVPQFLYEGGYTTRGLIGVTEPRRVAAVTMSRRVALELNMSTELVSYQIRYEGDVTENTIMKFMTDGVLLKEIENDFFLSKYSVVVIDEAHERSVFTDILMGLLSRIVPMRKTQGKQLKLIIMSATLRVEDFTSNTRLFSIPPPVVTVESRQFPVTVHFNKRTPDDYLNEAFRKVCKIHRTLPPGGILVFVTGQAEVHGLCRKLKRTFPCNLRKENSKQKVDASDENSGDDEDHFDLDSYSVNPAVEDRDAEDEDLGEYNLNDNDSDSEFNLDDGAFTPSIDKNLPMFVLPLYSLLSSQQQAKVFQPPPDGTRLCVVATNVAETSLTIPNIKYVVDTGMVKRRYYDKITGVSSFKITWTSRASANQRAGRAGRVEPGHCYRLYSSAVFTNDFEEFSAPEISRRPVEDLVLQMKDLNIDKVVNFPFPTPPDLTALQSAERLLLNLGALEEKKTMKGNVNAVITPLGRAMAKFPVSPRYAKMLCLGHQENCMEYVIAIVSALTVKEIFADDNDRETSQVTKEDLRKISRLRRTWAGQGDSQKLGDAMVLLRAVGACEYAGCTEKFCSENGLRHKGMIEIRKLRAQLTNSVNLVNADAKVMLNPRMSPPSPAQCVALRQICLSGLCGHVARKNPTGNDPQRKNAYSCMSLGEPVFIHPSSALFEVLPEYVIYQEIVETSKLFMKGVIAVESDWIPILVPSLCTFSKPLEEHLPRYDSDAGVVKCHMKCSFGPKSWQVPPQELEYPAGLDRYKWFAKFLLEGKVIPAFAKFVPFLLCPPVTMIKSWAKLQPRTEILLSELVNGKADSKIALMAALKKDPKFLLATLKQWIPQSKHSELTLSWPPKD</sequence>
<dbReference type="Gene3D" id="3.40.50.300">
    <property type="entry name" value="P-loop containing nucleotide triphosphate hydrolases"/>
    <property type="match status" value="2"/>
</dbReference>
<evidence type="ECO:0000256" key="2">
    <source>
        <dbReference type="ARBA" id="ARBA00012552"/>
    </source>
</evidence>
<evidence type="ECO:0000259" key="10">
    <source>
        <dbReference type="PROSITE" id="PS51192"/>
    </source>
</evidence>
<comment type="catalytic activity">
    <reaction evidence="7">
        <text>ATP + H2O = ADP + phosphate + H(+)</text>
        <dbReference type="Rhea" id="RHEA:13065"/>
        <dbReference type="ChEBI" id="CHEBI:15377"/>
        <dbReference type="ChEBI" id="CHEBI:15378"/>
        <dbReference type="ChEBI" id="CHEBI:30616"/>
        <dbReference type="ChEBI" id="CHEBI:43474"/>
        <dbReference type="ChEBI" id="CHEBI:456216"/>
        <dbReference type="EC" id="3.6.4.13"/>
    </reaction>
</comment>
<organism evidence="12 13">
    <name type="scientific">Pocillopora damicornis</name>
    <name type="common">Cauliflower coral</name>
    <name type="synonym">Millepora damicornis</name>
    <dbReference type="NCBI Taxonomy" id="46731"/>
    <lineage>
        <taxon>Eukaryota</taxon>
        <taxon>Metazoa</taxon>
        <taxon>Cnidaria</taxon>
        <taxon>Anthozoa</taxon>
        <taxon>Hexacorallia</taxon>
        <taxon>Scleractinia</taxon>
        <taxon>Astrocoeniina</taxon>
        <taxon>Pocilloporidae</taxon>
        <taxon>Pocillopora</taxon>
    </lineage>
</organism>
<dbReference type="PROSITE" id="PS51194">
    <property type="entry name" value="HELICASE_CTER"/>
    <property type="match status" value="1"/>
</dbReference>
<dbReference type="InterPro" id="IPR002464">
    <property type="entry name" value="DNA/RNA_helicase_DEAH_CS"/>
</dbReference>
<protein>
    <recommendedName>
        <fullName evidence="2">RNA helicase</fullName>
        <ecNumber evidence="2">3.6.4.13</ecNumber>
    </recommendedName>
</protein>
<evidence type="ECO:0000256" key="6">
    <source>
        <dbReference type="ARBA" id="ARBA00022840"/>
    </source>
</evidence>
<evidence type="ECO:0000256" key="7">
    <source>
        <dbReference type="ARBA" id="ARBA00047984"/>
    </source>
</evidence>
<dbReference type="GO" id="GO:0005524">
    <property type="term" value="F:ATP binding"/>
    <property type="evidence" value="ECO:0007669"/>
    <property type="project" value="UniProtKB-KW"/>
</dbReference>
<feature type="region of interest" description="Disordered" evidence="9">
    <location>
        <begin position="154"/>
        <end position="249"/>
    </location>
</feature>
<feature type="compositionally biased region" description="Acidic residues" evidence="9">
    <location>
        <begin position="537"/>
        <end position="548"/>
    </location>
</feature>
<feature type="region of interest" description="Disordered" evidence="9">
    <location>
        <begin position="562"/>
        <end position="581"/>
    </location>
</feature>
<dbReference type="Pfam" id="PF04408">
    <property type="entry name" value="WHD_HA2"/>
    <property type="match status" value="1"/>
</dbReference>
<evidence type="ECO:0000313" key="12">
    <source>
        <dbReference type="EMBL" id="RMX38978.1"/>
    </source>
</evidence>
<dbReference type="EMBL" id="RCHS01003902">
    <property type="protein sequence ID" value="RMX38978.1"/>
    <property type="molecule type" value="Genomic_DNA"/>
</dbReference>
<keyword evidence="6" id="KW-0067">ATP-binding</keyword>
<dbReference type="STRING" id="46731.A0A3M6TCD5"/>
<dbReference type="PANTHER" id="PTHR18934">
    <property type="entry name" value="ATP-DEPENDENT RNA HELICASE"/>
    <property type="match status" value="1"/>
</dbReference>